<evidence type="ECO:0000313" key="3">
    <source>
        <dbReference type="Proteomes" id="UP001642484"/>
    </source>
</evidence>
<dbReference type="SUPFAM" id="SSF49265">
    <property type="entry name" value="Fibronectin type III"/>
    <property type="match status" value="1"/>
</dbReference>
<evidence type="ECO:0000313" key="2">
    <source>
        <dbReference type="EMBL" id="CAK9079875.1"/>
    </source>
</evidence>
<dbReference type="InterPro" id="IPR036116">
    <property type="entry name" value="FN3_sf"/>
</dbReference>
<name>A0ABP0PV10_9DINO</name>
<comment type="caution">
    <text evidence="2">The sequence shown here is derived from an EMBL/GenBank/DDBJ whole genome shotgun (WGS) entry which is preliminary data.</text>
</comment>
<dbReference type="CDD" id="cd00063">
    <property type="entry name" value="FN3"/>
    <property type="match status" value="1"/>
</dbReference>
<reference evidence="2 3" key="1">
    <citation type="submission" date="2024-02" db="EMBL/GenBank/DDBJ databases">
        <authorList>
            <person name="Chen Y."/>
            <person name="Shah S."/>
            <person name="Dougan E. K."/>
            <person name="Thang M."/>
            <person name="Chan C."/>
        </authorList>
    </citation>
    <scope>NUCLEOTIDE SEQUENCE [LARGE SCALE GENOMIC DNA]</scope>
</reference>
<organism evidence="2 3">
    <name type="scientific">Durusdinium trenchii</name>
    <dbReference type="NCBI Taxonomy" id="1381693"/>
    <lineage>
        <taxon>Eukaryota</taxon>
        <taxon>Sar</taxon>
        <taxon>Alveolata</taxon>
        <taxon>Dinophyceae</taxon>
        <taxon>Suessiales</taxon>
        <taxon>Symbiodiniaceae</taxon>
        <taxon>Durusdinium</taxon>
    </lineage>
</organism>
<accession>A0ABP0PV10</accession>
<dbReference type="EMBL" id="CAXAMN010023695">
    <property type="protein sequence ID" value="CAK9079875.1"/>
    <property type="molecule type" value="Genomic_DNA"/>
</dbReference>
<dbReference type="Proteomes" id="UP001642484">
    <property type="component" value="Unassembled WGS sequence"/>
</dbReference>
<dbReference type="InterPro" id="IPR003961">
    <property type="entry name" value="FN3_dom"/>
</dbReference>
<feature type="domain" description="Fibronectin type-III" evidence="1">
    <location>
        <begin position="675"/>
        <end position="741"/>
    </location>
</feature>
<gene>
    <name evidence="2" type="ORF">CCMP2556_LOCUS39271</name>
</gene>
<dbReference type="SMART" id="SM00060">
    <property type="entry name" value="FN3"/>
    <property type="match status" value="1"/>
</dbReference>
<proteinExistence type="predicted"/>
<protein>
    <recommendedName>
        <fullName evidence="1">Fibronectin type-III domain-containing protein</fullName>
    </recommendedName>
</protein>
<keyword evidence="3" id="KW-1185">Reference proteome</keyword>
<sequence>MPTCFQHFCAEWRRARRVVLLPALDLETKRELATVLASDLIVGCDGPLAEKWPDCQGLRGPEWRGETATGSGWRGELARYSMAFWHADYEEAGSARLWLAQNGTMVSTMGNDEVETNDGEASIEDTAKMDKQRVKSGGFSSTLRSFARMRKQQDGYFGIQNIQWLIFQMSTKEEFVQLMRKSLMAEQLYAEGVGPSQKIDDIPIAGPHDAEDLYEALLIHQQVCRMTLGSVLQLGRTMDDLVKRTYFISPKVKHIDSNEILRSITSFAGGPGLRDISVEDATWHKGEGDRCWQPWMKMVMGKWISRTNRLHRNLRESQFQGAQGSQLELKHGLGRSAISGNLANPAAFFEHLCTVEKISPPPEDVARLFRALGGSKGKEISSHLPAIASGTESLSQLLRQPPLDVLWGVEVHFAPALYDALACRMLTVERSRQRDAILPAEAFVQGDVPDPAELARRFGYLWDTYGTSLVGHSAKSKNSRNQSYADQIAQWRSVHSGELRRGQMVSVHKSLFPSIGDVIFTASCRLVAGQTCVVRYRLQGACSYYGPGHTVLKDEREPVPWPVPRKVLGDTPFIALVPPGLTYCAAGGGGFYLGHQAFNNVDPNLRADLPRCSDGQPQMLGHVEMSMPSYMRSTRGTGKAAKSSVFELRLFCSSKQRIIGCIGEPVRLTVWNQTPPPPLESLQLRCEGRNVTLRWNALDLIDATEETIVLKPEVTEHEFHDLIPDLDYEFRVRAENVAGSRVVKSQR</sequence>
<evidence type="ECO:0000259" key="1">
    <source>
        <dbReference type="SMART" id="SM00060"/>
    </source>
</evidence>